<evidence type="ECO:0000256" key="4">
    <source>
        <dbReference type="ARBA" id="ARBA00022679"/>
    </source>
</evidence>
<gene>
    <name evidence="10" type="ORF">CAP_8903</name>
</gene>
<dbReference type="eggNOG" id="ENOG503482V">
    <property type="taxonomic scope" value="Bacteria"/>
</dbReference>
<reference evidence="10 11" key="1">
    <citation type="submission" date="2013-05" db="EMBL/GenBank/DDBJ databases">
        <title>Genome assembly of Chondromyces apiculatus DSM 436.</title>
        <authorList>
            <person name="Sharma G."/>
            <person name="Khatri I."/>
            <person name="Kaur C."/>
            <person name="Mayilraj S."/>
            <person name="Subramanian S."/>
        </authorList>
    </citation>
    <scope>NUCLEOTIDE SEQUENCE [LARGE SCALE GENOMIC DNA]</scope>
    <source>
        <strain evidence="10 11">DSM 436</strain>
    </source>
</reference>
<comment type="subcellular location">
    <subcellularLocation>
        <location evidence="1">Cell membrane</location>
        <topology evidence="1">Multi-pass membrane protein</topology>
    </subcellularLocation>
</comment>
<feature type="compositionally biased region" description="Basic and acidic residues" evidence="8">
    <location>
        <begin position="36"/>
        <end position="46"/>
    </location>
</feature>
<keyword evidence="4" id="KW-0808">Transferase</keyword>
<keyword evidence="6 9" id="KW-1133">Transmembrane helix</keyword>
<proteinExistence type="predicted"/>
<evidence type="ECO:0000256" key="5">
    <source>
        <dbReference type="ARBA" id="ARBA00022692"/>
    </source>
</evidence>
<feature type="transmembrane region" description="Helical" evidence="9">
    <location>
        <begin position="59"/>
        <end position="80"/>
    </location>
</feature>
<dbReference type="RefSeq" id="WP_063748824.1">
    <property type="nucleotide sequence ID" value="NZ_ASRX01000095.1"/>
</dbReference>
<dbReference type="STRING" id="1192034.CAP_8903"/>
<evidence type="ECO:0000256" key="2">
    <source>
        <dbReference type="ARBA" id="ARBA00022475"/>
    </source>
</evidence>
<sequence length="610" mass="64827">MLTPPLSAAQGTASPPSTDITVDVPASSSARLRAPRTTEAKRDAGHATETQPHVPGGKALVTCALALSAASLLLVLTFGYGRDQGIYAMVARTTLEGGMPYRDAFDFKPPGIFLIFMLSRALFGPAQWGVRVLEVAGLIAMGACMVKLAERWWGDRRIGIVAAALTMLVHAQLDFWHTAQPESFGGMLTIVALLLTTPPPAFAEAPRALAGEGSSRAPLPAFRLLGAGLLFGFAGLLKPPLAGGGAVLAAALGWPALQDLAAQRRARTPLGARQIIASLAAALRPAALIALGGAAPIAACLAWFAARGALADLHRVLFVFTPYYTALGWKDKSALGLSWYGVMEWLTNYSGPMTLGLACLVALHPERRERSGVALAGGIVAMHLAGVVMQAKFFPYHYGATWPLTGMLAALGLWKAWAAVARRGRALAAVFLVALLGVGFARSATKDVAEGALKRTARRVALMAGGMRDQAGLDALASVADVNAEANRAASAFLNERVTPERAVFVWGFEPVIYDLSGRASASRYLYNVPQRASWGREEAREALLRDLAARPPAAIVVERHDVFPMVTGDVIDSRDTLERFPAMADLLDERYRLAATFEDLDVYLEDDAP</sequence>
<dbReference type="AlphaFoldDB" id="A0A017SX28"/>
<dbReference type="InterPro" id="IPR050297">
    <property type="entry name" value="LipidA_mod_glycosyltrf_83"/>
</dbReference>
<keyword evidence="7 9" id="KW-0472">Membrane</keyword>
<dbReference type="PANTHER" id="PTHR33908:SF11">
    <property type="entry name" value="MEMBRANE PROTEIN"/>
    <property type="match status" value="1"/>
</dbReference>
<accession>A0A017SX28</accession>
<keyword evidence="2" id="KW-1003">Cell membrane</keyword>
<evidence type="ECO:0000256" key="9">
    <source>
        <dbReference type="SAM" id="Phobius"/>
    </source>
</evidence>
<dbReference type="GO" id="GO:0016763">
    <property type="term" value="F:pentosyltransferase activity"/>
    <property type="evidence" value="ECO:0007669"/>
    <property type="project" value="TreeGrafter"/>
</dbReference>
<evidence type="ECO:0000256" key="6">
    <source>
        <dbReference type="ARBA" id="ARBA00022989"/>
    </source>
</evidence>
<evidence type="ECO:0000256" key="8">
    <source>
        <dbReference type="SAM" id="MobiDB-lite"/>
    </source>
</evidence>
<feature type="transmembrane region" description="Helical" evidence="9">
    <location>
        <begin position="282"/>
        <end position="306"/>
    </location>
</feature>
<comment type="caution">
    <text evidence="10">The sequence shown here is derived from an EMBL/GenBank/DDBJ whole genome shotgun (WGS) entry which is preliminary data.</text>
</comment>
<protein>
    <submittedName>
        <fullName evidence="10">Uncharacterized protein</fullName>
    </submittedName>
</protein>
<evidence type="ECO:0000256" key="3">
    <source>
        <dbReference type="ARBA" id="ARBA00022676"/>
    </source>
</evidence>
<feature type="transmembrane region" description="Helical" evidence="9">
    <location>
        <begin position="372"/>
        <end position="390"/>
    </location>
</feature>
<evidence type="ECO:0000256" key="7">
    <source>
        <dbReference type="ARBA" id="ARBA00023136"/>
    </source>
</evidence>
<feature type="compositionally biased region" description="Polar residues" evidence="8">
    <location>
        <begin position="9"/>
        <end position="30"/>
    </location>
</feature>
<dbReference type="GO" id="GO:0009103">
    <property type="term" value="P:lipopolysaccharide biosynthetic process"/>
    <property type="evidence" value="ECO:0007669"/>
    <property type="project" value="UniProtKB-ARBA"/>
</dbReference>
<dbReference type="PANTHER" id="PTHR33908">
    <property type="entry name" value="MANNOSYLTRANSFERASE YKCB-RELATED"/>
    <property type="match status" value="1"/>
</dbReference>
<keyword evidence="5 9" id="KW-0812">Transmembrane</keyword>
<dbReference type="Proteomes" id="UP000019678">
    <property type="component" value="Unassembled WGS sequence"/>
</dbReference>
<feature type="transmembrane region" description="Helical" evidence="9">
    <location>
        <begin position="426"/>
        <end position="445"/>
    </location>
</feature>
<organism evidence="10 11">
    <name type="scientific">Chondromyces apiculatus DSM 436</name>
    <dbReference type="NCBI Taxonomy" id="1192034"/>
    <lineage>
        <taxon>Bacteria</taxon>
        <taxon>Pseudomonadati</taxon>
        <taxon>Myxococcota</taxon>
        <taxon>Polyangia</taxon>
        <taxon>Polyangiales</taxon>
        <taxon>Polyangiaceae</taxon>
        <taxon>Chondromyces</taxon>
    </lineage>
</organism>
<evidence type="ECO:0000256" key="1">
    <source>
        <dbReference type="ARBA" id="ARBA00004651"/>
    </source>
</evidence>
<evidence type="ECO:0000313" key="11">
    <source>
        <dbReference type="Proteomes" id="UP000019678"/>
    </source>
</evidence>
<feature type="transmembrane region" description="Helical" evidence="9">
    <location>
        <begin position="396"/>
        <end position="414"/>
    </location>
</feature>
<dbReference type="GO" id="GO:0005886">
    <property type="term" value="C:plasma membrane"/>
    <property type="evidence" value="ECO:0007669"/>
    <property type="project" value="UniProtKB-SubCell"/>
</dbReference>
<feature type="transmembrane region" description="Helical" evidence="9">
    <location>
        <begin position="345"/>
        <end position="363"/>
    </location>
</feature>
<dbReference type="EMBL" id="ASRX01000095">
    <property type="protein sequence ID" value="EYF00886.1"/>
    <property type="molecule type" value="Genomic_DNA"/>
</dbReference>
<evidence type="ECO:0000313" key="10">
    <source>
        <dbReference type="EMBL" id="EYF00886.1"/>
    </source>
</evidence>
<keyword evidence="3" id="KW-0328">Glycosyltransferase</keyword>
<keyword evidence="11" id="KW-1185">Reference proteome</keyword>
<feature type="region of interest" description="Disordered" evidence="8">
    <location>
        <begin position="1"/>
        <end position="53"/>
    </location>
</feature>
<name>A0A017SX28_9BACT</name>